<evidence type="ECO:0000256" key="2">
    <source>
        <dbReference type="ARBA" id="ARBA00022741"/>
    </source>
</evidence>
<feature type="binding site" evidence="5">
    <location>
        <begin position="267"/>
        <end position="268"/>
    </location>
    <ligand>
        <name>ATP</name>
        <dbReference type="ChEBI" id="CHEBI:30616"/>
    </ligand>
</feature>
<dbReference type="NCBIfam" id="NF004675">
    <property type="entry name" value="PRK06019.1-1"/>
    <property type="match status" value="1"/>
</dbReference>
<dbReference type="Gene3D" id="3.40.50.20">
    <property type="match status" value="1"/>
</dbReference>
<dbReference type="Gene3D" id="3.30.470.20">
    <property type="entry name" value="ATP-grasp fold, B domain"/>
    <property type="match status" value="1"/>
</dbReference>
<dbReference type="FunFam" id="3.30.470.20:FF:000029">
    <property type="entry name" value="N5-carboxyaminoimidazole ribonucleotide synthase"/>
    <property type="match status" value="1"/>
</dbReference>
<comment type="catalytic activity">
    <reaction evidence="5 6">
        <text>5-amino-1-(5-phospho-beta-D-ribosyl)imidazole + hydrogencarbonate + ATP = 5-carboxyamino-1-(5-phospho-D-ribosyl)imidazole + ADP + phosphate + 2 H(+)</text>
        <dbReference type="Rhea" id="RHEA:19317"/>
        <dbReference type="ChEBI" id="CHEBI:15378"/>
        <dbReference type="ChEBI" id="CHEBI:17544"/>
        <dbReference type="ChEBI" id="CHEBI:30616"/>
        <dbReference type="ChEBI" id="CHEBI:43474"/>
        <dbReference type="ChEBI" id="CHEBI:58730"/>
        <dbReference type="ChEBI" id="CHEBI:137981"/>
        <dbReference type="ChEBI" id="CHEBI:456216"/>
        <dbReference type="EC" id="6.3.4.18"/>
    </reaction>
</comment>
<dbReference type="UniPathway" id="UPA00074">
    <property type="reaction ID" value="UER00942"/>
</dbReference>
<dbReference type="SUPFAM" id="SSF51246">
    <property type="entry name" value="Rudiment single hybrid motif"/>
    <property type="match status" value="1"/>
</dbReference>
<dbReference type="PANTHER" id="PTHR11609:SF5">
    <property type="entry name" value="PHOSPHORIBOSYLAMINOIMIDAZOLE CARBOXYLASE"/>
    <property type="match status" value="1"/>
</dbReference>
<evidence type="ECO:0000256" key="5">
    <source>
        <dbReference type="HAMAP-Rule" id="MF_01928"/>
    </source>
</evidence>
<comment type="function">
    <text evidence="5">Catalyzes the ATP-dependent conversion of 5-aminoimidazole ribonucleotide (AIR) and HCO(3)(-) to N5-carboxyaminoimidazole ribonucleotide (N5-CAIR).</text>
</comment>
<dbReference type="InterPro" id="IPR011761">
    <property type="entry name" value="ATP-grasp"/>
</dbReference>
<dbReference type="GO" id="GO:0005829">
    <property type="term" value="C:cytosol"/>
    <property type="evidence" value="ECO:0007669"/>
    <property type="project" value="TreeGrafter"/>
</dbReference>
<protein>
    <recommendedName>
        <fullName evidence="5 6">N5-carboxyaminoimidazole ribonucleotide synthase</fullName>
        <shortName evidence="5 6">N5-CAIR synthase</shortName>
        <ecNumber evidence="5 6">6.3.4.18</ecNumber>
    </recommendedName>
    <alternativeName>
        <fullName evidence="5 6">5-(carboxyamino)imidazole ribonucleotide synthetase</fullName>
    </alternativeName>
</protein>
<dbReference type="GO" id="GO:0006189">
    <property type="term" value="P:'de novo' IMP biosynthetic process"/>
    <property type="evidence" value="ECO:0007669"/>
    <property type="project" value="UniProtKB-UniRule"/>
</dbReference>
<dbReference type="InterPro" id="IPR003135">
    <property type="entry name" value="ATP-grasp_carboxylate-amine"/>
</dbReference>
<keyword evidence="3 5" id="KW-0658">Purine biosynthesis</keyword>
<dbReference type="NCBIfam" id="TIGR01161">
    <property type="entry name" value="purK"/>
    <property type="match status" value="1"/>
</dbReference>
<dbReference type="EC" id="6.3.4.18" evidence="5 6"/>
<dbReference type="SUPFAM" id="SSF56059">
    <property type="entry name" value="Glutathione synthetase ATP-binding domain-like"/>
    <property type="match status" value="1"/>
</dbReference>
<dbReference type="GO" id="GO:0034028">
    <property type="term" value="F:5-(carboxyamino)imidazole ribonucleotide synthase activity"/>
    <property type="evidence" value="ECO:0007669"/>
    <property type="project" value="UniProtKB-UniRule"/>
</dbReference>
<dbReference type="Pfam" id="PF22660">
    <property type="entry name" value="RS_preATP-grasp-like"/>
    <property type="match status" value="1"/>
</dbReference>
<dbReference type="InterPro" id="IPR005875">
    <property type="entry name" value="PurK"/>
</dbReference>
<evidence type="ECO:0000256" key="3">
    <source>
        <dbReference type="ARBA" id="ARBA00022755"/>
    </source>
</evidence>
<dbReference type="InterPro" id="IPR013815">
    <property type="entry name" value="ATP_grasp_subdomain_1"/>
</dbReference>
<reference evidence="8 9" key="1">
    <citation type="submission" date="2019-03" db="EMBL/GenBank/DDBJ databases">
        <title>Genomic Encyclopedia of Type Strains, Phase IV (KMG-IV): sequencing the most valuable type-strain genomes for metagenomic binning, comparative biology and taxonomic classification.</title>
        <authorList>
            <person name="Goeker M."/>
        </authorList>
    </citation>
    <scope>NUCLEOTIDE SEQUENCE [LARGE SCALE GENOMIC DNA]</scope>
    <source>
        <strain evidence="8 9">DSM 101688</strain>
    </source>
</reference>
<evidence type="ECO:0000313" key="9">
    <source>
        <dbReference type="Proteomes" id="UP000295304"/>
    </source>
</evidence>
<name>A0A4R3JAT2_9PROT</name>
<dbReference type="PANTHER" id="PTHR11609">
    <property type="entry name" value="PURINE BIOSYNTHESIS PROTEIN 6/7, PUR6/7"/>
    <property type="match status" value="1"/>
</dbReference>
<gene>
    <name evidence="5 6" type="primary">purK</name>
    <name evidence="8" type="ORF">EDD55_104202</name>
</gene>
<feature type="binding site" evidence="5">
    <location>
        <position position="107"/>
    </location>
    <ligand>
        <name>ATP</name>
        <dbReference type="ChEBI" id="CHEBI:30616"/>
    </ligand>
</feature>
<keyword evidence="9" id="KW-1185">Reference proteome</keyword>
<comment type="pathway">
    <text evidence="5 6">Purine metabolism; IMP biosynthesis via de novo pathway; 5-amino-1-(5-phospho-D-ribosyl)imidazole-4-carboxylate from 5-amino-1-(5-phospho-D-ribosyl)imidazole (N5-CAIR route): step 1/2.</text>
</comment>
<dbReference type="InterPro" id="IPR054350">
    <property type="entry name" value="PurT/PurK_preATP-grasp"/>
</dbReference>
<organism evidence="8 9">
    <name type="scientific">Varunaivibrio sulfuroxidans</name>
    <dbReference type="NCBI Taxonomy" id="1773489"/>
    <lineage>
        <taxon>Bacteria</taxon>
        <taxon>Pseudomonadati</taxon>
        <taxon>Pseudomonadota</taxon>
        <taxon>Alphaproteobacteria</taxon>
        <taxon>Rhodospirillales</taxon>
        <taxon>Magnetovibrionaceae</taxon>
        <taxon>Varunaivibrio</taxon>
    </lineage>
</organism>
<evidence type="ECO:0000313" key="8">
    <source>
        <dbReference type="EMBL" id="TCS63109.1"/>
    </source>
</evidence>
<dbReference type="InterPro" id="IPR016185">
    <property type="entry name" value="PreATP-grasp_dom_sf"/>
</dbReference>
<dbReference type="FunFam" id="3.40.50.20:FF:000016">
    <property type="entry name" value="N5-carboxyaminoimidazole ribonucleotide synthase"/>
    <property type="match status" value="1"/>
</dbReference>
<dbReference type="SUPFAM" id="SSF52440">
    <property type="entry name" value="PreATP-grasp domain"/>
    <property type="match status" value="1"/>
</dbReference>
<dbReference type="InterPro" id="IPR011054">
    <property type="entry name" value="Rudment_hybrid_motif"/>
</dbReference>
<dbReference type="RefSeq" id="WP_132938833.1">
    <property type="nucleotide sequence ID" value="NZ_CP119676.1"/>
</dbReference>
<keyword evidence="2 5" id="KW-0547">Nucleotide-binding</keyword>
<feature type="binding site" evidence="5">
    <location>
        <begin position="152"/>
        <end position="158"/>
    </location>
    <ligand>
        <name>ATP</name>
        <dbReference type="ChEBI" id="CHEBI:30616"/>
    </ligand>
</feature>
<dbReference type="EMBL" id="SLZW01000004">
    <property type="protein sequence ID" value="TCS63109.1"/>
    <property type="molecule type" value="Genomic_DNA"/>
</dbReference>
<accession>A0A4R3JAT2</accession>
<comment type="similarity">
    <text evidence="5 6">Belongs to the PurK/PurT family.</text>
</comment>
<dbReference type="HAMAP" id="MF_01928">
    <property type="entry name" value="PurK"/>
    <property type="match status" value="1"/>
</dbReference>
<dbReference type="Pfam" id="PF17769">
    <property type="entry name" value="PurK_C"/>
    <property type="match status" value="1"/>
</dbReference>
<sequence>MTAIIAPGATIGIIGAGQLGRMSAVAAAELGYRTHVFAPEEDGPAFQVAARHTRAAYTDERALKAFAEACDVITFEFENIPKTCVQWLAARAPVRPGWKSLATSQDRIVEKTFLNALGVATAPWRAIHGGEDLCAALKDIPERAILKTARLGYDGKGQIRVDKDTECASAWAALETTSAVLEGFVDFKMELSVIVARGPDGATAAYDPVENRHVGGILNTTIAPATIPATVTTEATAIAEKIAQALDLVGLLAVEFFLTPDDRLSVNEIAPRPHNSGHWTQDGAVTSQFEQFIRAVCGLPLGSPARHSDTVMKNLIGGEADDWLNILGDPDNKLHLYGKHEARPGRKMGHVNRLHPKGSSLDI</sequence>
<feature type="binding site" evidence="5">
    <location>
        <begin position="182"/>
        <end position="185"/>
    </location>
    <ligand>
        <name>ATP</name>
        <dbReference type="ChEBI" id="CHEBI:30616"/>
    </ligand>
</feature>
<dbReference type="Proteomes" id="UP000295304">
    <property type="component" value="Unassembled WGS sequence"/>
</dbReference>
<feature type="binding site" evidence="5">
    <location>
        <position position="147"/>
    </location>
    <ligand>
        <name>ATP</name>
        <dbReference type="ChEBI" id="CHEBI:30616"/>
    </ligand>
</feature>
<evidence type="ECO:0000256" key="4">
    <source>
        <dbReference type="ARBA" id="ARBA00022840"/>
    </source>
</evidence>
<comment type="caution">
    <text evidence="8">The sequence shown here is derived from an EMBL/GenBank/DDBJ whole genome shotgun (WGS) entry which is preliminary data.</text>
</comment>
<comment type="function">
    <text evidence="6">Catalyzes the ATP-dependent conversion of 5-aminoimidazole ribonucleotide (AIR) and HCO(3)- to N5-carboxyaminoimidazole ribonucleotide (N5-CAIR).</text>
</comment>
<feature type="binding site" evidence="5">
    <location>
        <position position="190"/>
    </location>
    <ligand>
        <name>ATP</name>
        <dbReference type="ChEBI" id="CHEBI:30616"/>
    </ligand>
</feature>
<comment type="subunit">
    <text evidence="5 6">Homodimer.</text>
</comment>
<dbReference type="NCBIfam" id="NF004676">
    <property type="entry name" value="PRK06019.1-2"/>
    <property type="match status" value="1"/>
</dbReference>
<evidence type="ECO:0000256" key="6">
    <source>
        <dbReference type="RuleBase" id="RU361200"/>
    </source>
</evidence>
<feature type="domain" description="ATP-grasp" evidence="7">
    <location>
        <begin position="111"/>
        <end position="297"/>
    </location>
</feature>
<proteinExistence type="inferred from homology"/>
<dbReference type="NCBIfam" id="NF004679">
    <property type="entry name" value="PRK06019.1-5"/>
    <property type="match status" value="1"/>
</dbReference>
<dbReference type="OrthoDB" id="9804625at2"/>
<evidence type="ECO:0000256" key="1">
    <source>
        <dbReference type="ARBA" id="ARBA00022598"/>
    </source>
</evidence>
<keyword evidence="1 5" id="KW-0436">Ligase</keyword>
<dbReference type="PROSITE" id="PS50975">
    <property type="entry name" value="ATP_GRASP"/>
    <property type="match status" value="1"/>
</dbReference>
<dbReference type="GO" id="GO:0004638">
    <property type="term" value="F:phosphoribosylaminoimidazole carboxylase activity"/>
    <property type="evidence" value="ECO:0007669"/>
    <property type="project" value="InterPro"/>
</dbReference>
<dbReference type="AlphaFoldDB" id="A0A4R3JAT2"/>
<dbReference type="FunFam" id="3.30.1490.20:FF:000015">
    <property type="entry name" value="N5-carboxyaminoimidazole ribonucleotide synthase"/>
    <property type="match status" value="1"/>
</dbReference>
<dbReference type="InterPro" id="IPR040686">
    <property type="entry name" value="PurK_C"/>
</dbReference>
<evidence type="ECO:0000259" key="7">
    <source>
        <dbReference type="PROSITE" id="PS50975"/>
    </source>
</evidence>
<feature type="binding site" evidence="5">
    <location>
        <position position="213"/>
    </location>
    <ligand>
        <name>ATP</name>
        <dbReference type="ChEBI" id="CHEBI:30616"/>
    </ligand>
</feature>
<dbReference type="Pfam" id="PF02222">
    <property type="entry name" value="ATP-grasp"/>
    <property type="match status" value="1"/>
</dbReference>
<dbReference type="Gene3D" id="3.30.1490.20">
    <property type="entry name" value="ATP-grasp fold, A domain"/>
    <property type="match status" value="1"/>
</dbReference>
<keyword evidence="4 5" id="KW-0067">ATP-binding</keyword>
<dbReference type="GO" id="GO:0046872">
    <property type="term" value="F:metal ion binding"/>
    <property type="evidence" value="ECO:0007669"/>
    <property type="project" value="InterPro"/>
</dbReference>
<dbReference type="GO" id="GO:0005524">
    <property type="term" value="F:ATP binding"/>
    <property type="evidence" value="ECO:0007669"/>
    <property type="project" value="UniProtKB-UniRule"/>
</dbReference>